<evidence type="ECO:0000313" key="11">
    <source>
        <dbReference type="Proteomes" id="UP000185783"/>
    </source>
</evidence>
<sequence length="405" mass="42811">MQTALMTERRASAIGALLVALGPISLALYTPAMPTLVTVFATDMSTVKLTMTFYFIGFTFAQLVCGPLSDAYGRRPVVLWFLAGYLVGSFMAFSATTIEFLLVGRLVQGIGASCGIAISRAIIRDQYTGDKGAGIMNLIGMMLAAGPAFAPVIGSIALELAGWASIFGFMVAYGAIVLTAIVLLVPETNRHRDSALINPRRLARSYRFLLGQPLFLVPALILGLTIGGFYTLATILPFVLIDQVGLRPLQFGIGMLMQTGCFFLGGLATRLLLKRFPSDKIAGFGSLLNLMSGLALFAGYLYVAPSYLSVMVPVGGFAFGTALMLPSMTVRGLHPFPKIAGAASAMMGFVQIGVGLVGSAMAAVVFDDAQTAVTMIITGMTVLTALIYWSGKVLLPKDTPVLDVP</sequence>
<comment type="caution">
    <text evidence="10">The sequence shown here is derived from an EMBL/GenBank/DDBJ whole genome shotgun (WGS) entry which is preliminary data.</text>
</comment>
<dbReference type="InterPro" id="IPR020846">
    <property type="entry name" value="MFS_dom"/>
</dbReference>
<evidence type="ECO:0000256" key="3">
    <source>
        <dbReference type="ARBA" id="ARBA00022448"/>
    </source>
</evidence>
<gene>
    <name evidence="10" type="ORF">A3843_06215</name>
</gene>
<dbReference type="CDD" id="cd17320">
    <property type="entry name" value="MFS_MdfA_MDR_like"/>
    <property type="match status" value="1"/>
</dbReference>
<reference evidence="10 11" key="1">
    <citation type="submission" date="2016-03" db="EMBL/GenBank/DDBJ databases">
        <title>Genome sequence of Nesiotobacter sp. nov., a moderately halophilic alphaproteobacterium isolated from the Yellow Sea, China.</title>
        <authorList>
            <person name="Zhang G."/>
            <person name="Zhang R."/>
        </authorList>
    </citation>
    <scope>NUCLEOTIDE SEQUENCE [LARGE SCALE GENOMIC DNA]</scope>
    <source>
        <strain evidence="10 11">WB1-6</strain>
    </source>
</reference>
<proteinExistence type="inferred from homology"/>
<keyword evidence="4" id="KW-1003">Cell membrane</keyword>
<dbReference type="AlphaFoldDB" id="A0A1U7JJI5"/>
<keyword evidence="7 8" id="KW-0472">Membrane</keyword>
<comment type="caution">
    <text evidence="8">Lacks conserved residue(s) required for the propagation of feature annotation.</text>
</comment>
<dbReference type="EMBL" id="LVVZ01000010">
    <property type="protein sequence ID" value="OKL44877.1"/>
    <property type="molecule type" value="Genomic_DNA"/>
</dbReference>
<keyword evidence="8" id="KW-0997">Cell inner membrane</keyword>
<comment type="subcellular location">
    <subcellularLocation>
        <location evidence="8">Cell inner membrane</location>
        <topology evidence="8">Multi-pass membrane protein</topology>
    </subcellularLocation>
    <subcellularLocation>
        <location evidence="1">Cell membrane</location>
        <topology evidence="1">Multi-pass membrane protein</topology>
    </subcellularLocation>
</comment>
<dbReference type="PROSITE" id="PS50850">
    <property type="entry name" value="MFS"/>
    <property type="match status" value="1"/>
</dbReference>
<dbReference type="InterPro" id="IPR004812">
    <property type="entry name" value="Efflux_drug-R_Bcr/CmlA"/>
</dbReference>
<dbReference type="GO" id="GO:1990961">
    <property type="term" value="P:xenobiotic detoxification by transmembrane export across the plasma membrane"/>
    <property type="evidence" value="ECO:0007669"/>
    <property type="project" value="InterPro"/>
</dbReference>
<feature type="transmembrane region" description="Helical" evidence="8">
    <location>
        <begin position="281"/>
        <end position="301"/>
    </location>
</feature>
<dbReference type="GO" id="GO:0005886">
    <property type="term" value="C:plasma membrane"/>
    <property type="evidence" value="ECO:0007669"/>
    <property type="project" value="UniProtKB-SubCell"/>
</dbReference>
<feature type="transmembrane region" description="Helical" evidence="8">
    <location>
        <begin position="135"/>
        <end position="157"/>
    </location>
</feature>
<dbReference type="PANTHER" id="PTHR23502:SF132">
    <property type="entry name" value="POLYAMINE TRANSPORTER 2-RELATED"/>
    <property type="match status" value="1"/>
</dbReference>
<dbReference type="InterPro" id="IPR036259">
    <property type="entry name" value="MFS_trans_sf"/>
</dbReference>
<evidence type="ECO:0000256" key="1">
    <source>
        <dbReference type="ARBA" id="ARBA00004651"/>
    </source>
</evidence>
<feature type="transmembrane region" description="Helical" evidence="8">
    <location>
        <begin position="206"/>
        <end position="229"/>
    </location>
</feature>
<feature type="transmembrane region" description="Helical" evidence="8">
    <location>
        <begin position="51"/>
        <end position="70"/>
    </location>
</feature>
<dbReference type="NCBIfam" id="TIGR00710">
    <property type="entry name" value="efflux_Bcr_CflA"/>
    <property type="match status" value="1"/>
</dbReference>
<keyword evidence="5 8" id="KW-0812">Transmembrane</keyword>
<feature type="transmembrane region" description="Helical" evidence="8">
    <location>
        <begin position="339"/>
        <end position="366"/>
    </location>
</feature>
<feature type="transmembrane region" description="Helical" evidence="8">
    <location>
        <begin position="163"/>
        <end position="185"/>
    </location>
</feature>
<evidence type="ECO:0000256" key="7">
    <source>
        <dbReference type="ARBA" id="ARBA00023136"/>
    </source>
</evidence>
<evidence type="ECO:0000256" key="4">
    <source>
        <dbReference type="ARBA" id="ARBA00022475"/>
    </source>
</evidence>
<keyword evidence="6 8" id="KW-1133">Transmembrane helix</keyword>
<dbReference type="Gene3D" id="1.20.1720.10">
    <property type="entry name" value="Multidrug resistance protein D"/>
    <property type="match status" value="1"/>
</dbReference>
<evidence type="ECO:0000313" key="10">
    <source>
        <dbReference type="EMBL" id="OKL44877.1"/>
    </source>
</evidence>
<accession>A0A1U7JJI5</accession>
<feature type="transmembrane region" description="Helical" evidence="8">
    <location>
        <begin position="249"/>
        <end position="269"/>
    </location>
</feature>
<protein>
    <recommendedName>
        <fullName evidence="8">Bcr/CflA family efflux transporter</fullName>
    </recommendedName>
</protein>
<keyword evidence="3 8" id="KW-0813">Transport</keyword>
<evidence type="ECO:0000256" key="8">
    <source>
        <dbReference type="RuleBase" id="RU365088"/>
    </source>
</evidence>
<feature type="transmembrane region" description="Helical" evidence="8">
    <location>
        <begin position="307"/>
        <end position="327"/>
    </location>
</feature>
<evidence type="ECO:0000256" key="2">
    <source>
        <dbReference type="ARBA" id="ARBA00006236"/>
    </source>
</evidence>
<feature type="domain" description="Major facilitator superfamily (MFS) profile" evidence="9">
    <location>
        <begin position="8"/>
        <end position="396"/>
    </location>
</feature>
<dbReference type="GO" id="GO:0042910">
    <property type="term" value="F:xenobiotic transmembrane transporter activity"/>
    <property type="evidence" value="ECO:0007669"/>
    <property type="project" value="InterPro"/>
</dbReference>
<evidence type="ECO:0000259" key="9">
    <source>
        <dbReference type="PROSITE" id="PS50850"/>
    </source>
</evidence>
<evidence type="ECO:0000256" key="5">
    <source>
        <dbReference type="ARBA" id="ARBA00022692"/>
    </source>
</evidence>
<dbReference type="InterPro" id="IPR011701">
    <property type="entry name" value="MFS"/>
</dbReference>
<feature type="transmembrane region" description="Helical" evidence="8">
    <location>
        <begin position="77"/>
        <end position="96"/>
    </location>
</feature>
<feature type="transmembrane region" description="Helical" evidence="8">
    <location>
        <begin position="372"/>
        <end position="389"/>
    </location>
</feature>
<dbReference type="Pfam" id="PF07690">
    <property type="entry name" value="MFS_1"/>
    <property type="match status" value="1"/>
</dbReference>
<organism evidence="10 11">
    <name type="scientific">Pseudovibrio exalbescens</name>
    <dbReference type="NCBI Taxonomy" id="197461"/>
    <lineage>
        <taxon>Bacteria</taxon>
        <taxon>Pseudomonadati</taxon>
        <taxon>Pseudomonadota</taxon>
        <taxon>Alphaproteobacteria</taxon>
        <taxon>Hyphomicrobiales</taxon>
        <taxon>Stappiaceae</taxon>
        <taxon>Pseudovibrio</taxon>
    </lineage>
</organism>
<dbReference type="PANTHER" id="PTHR23502">
    <property type="entry name" value="MAJOR FACILITATOR SUPERFAMILY"/>
    <property type="match status" value="1"/>
</dbReference>
<dbReference type="Proteomes" id="UP000185783">
    <property type="component" value="Unassembled WGS sequence"/>
</dbReference>
<keyword evidence="11" id="KW-1185">Reference proteome</keyword>
<comment type="similarity">
    <text evidence="2 8">Belongs to the major facilitator superfamily. Bcr/CmlA family.</text>
</comment>
<name>A0A1U7JJI5_9HYPH</name>
<evidence type="ECO:0000256" key="6">
    <source>
        <dbReference type="ARBA" id="ARBA00022989"/>
    </source>
</evidence>
<dbReference type="STRING" id="197461.A3843_06215"/>
<dbReference type="SUPFAM" id="SSF103473">
    <property type="entry name" value="MFS general substrate transporter"/>
    <property type="match status" value="1"/>
</dbReference>
<feature type="transmembrane region" description="Helical" evidence="8">
    <location>
        <begin position="102"/>
        <end position="123"/>
    </location>
</feature>